<comment type="caution">
    <text evidence="3">The sequence shown here is derived from an EMBL/GenBank/DDBJ whole genome shotgun (WGS) entry which is preliminary data.</text>
</comment>
<accession>A0A923KQ77</accession>
<dbReference type="Pfam" id="PF00534">
    <property type="entry name" value="Glycos_transf_1"/>
    <property type="match status" value="1"/>
</dbReference>
<keyword evidence="4" id="KW-1185">Reference proteome</keyword>
<dbReference type="Pfam" id="PF13439">
    <property type="entry name" value="Glyco_transf_4"/>
    <property type="match status" value="1"/>
</dbReference>
<organism evidence="3 4">
    <name type="scientific">Acetobacterium paludosum</name>
    <dbReference type="NCBI Taxonomy" id="52693"/>
    <lineage>
        <taxon>Bacteria</taxon>
        <taxon>Bacillati</taxon>
        <taxon>Bacillota</taxon>
        <taxon>Clostridia</taxon>
        <taxon>Eubacteriales</taxon>
        <taxon>Eubacteriaceae</taxon>
        <taxon>Acetobacterium</taxon>
    </lineage>
</organism>
<dbReference type="EMBL" id="WJBD01000013">
    <property type="protein sequence ID" value="MBC3888874.1"/>
    <property type="molecule type" value="Genomic_DNA"/>
</dbReference>
<dbReference type="InterPro" id="IPR050194">
    <property type="entry name" value="Glycosyltransferase_grp1"/>
</dbReference>
<name>A0A923KQ77_9FIRM</name>
<reference evidence="3" key="1">
    <citation type="submission" date="2019-10" db="EMBL/GenBank/DDBJ databases">
        <authorList>
            <person name="Ross D.E."/>
            <person name="Gulliver D."/>
        </authorList>
    </citation>
    <scope>NUCLEOTIDE SEQUENCE</scope>
    <source>
        <strain evidence="3">DER-2019</strain>
    </source>
</reference>
<evidence type="ECO:0000313" key="4">
    <source>
        <dbReference type="Proteomes" id="UP000616595"/>
    </source>
</evidence>
<dbReference type="Gene3D" id="3.40.50.2000">
    <property type="entry name" value="Glycogen Phosphorylase B"/>
    <property type="match status" value="2"/>
</dbReference>
<gene>
    <name evidence="3" type="ORF">GH810_11170</name>
</gene>
<dbReference type="PANTHER" id="PTHR45947">
    <property type="entry name" value="SULFOQUINOVOSYL TRANSFERASE SQD2"/>
    <property type="match status" value="1"/>
</dbReference>
<proteinExistence type="predicted"/>
<dbReference type="PANTHER" id="PTHR45947:SF3">
    <property type="entry name" value="SULFOQUINOVOSYL TRANSFERASE SQD2"/>
    <property type="match status" value="1"/>
</dbReference>
<dbReference type="SUPFAM" id="SSF53756">
    <property type="entry name" value="UDP-Glycosyltransferase/glycogen phosphorylase"/>
    <property type="match status" value="1"/>
</dbReference>
<evidence type="ECO:0000313" key="3">
    <source>
        <dbReference type="EMBL" id="MBC3888874.1"/>
    </source>
</evidence>
<evidence type="ECO:0000259" key="1">
    <source>
        <dbReference type="Pfam" id="PF00534"/>
    </source>
</evidence>
<dbReference type="Proteomes" id="UP000616595">
    <property type="component" value="Unassembled WGS sequence"/>
</dbReference>
<dbReference type="GO" id="GO:0016757">
    <property type="term" value="F:glycosyltransferase activity"/>
    <property type="evidence" value="ECO:0007669"/>
    <property type="project" value="InterPro"/>
</dbReference>
<feature type="domain" description="Glycosyl transferase family 1" evidence="1">
    <location>
        <begin position="189"/>
        <end position="333"/>
    </location>
</feature>
<sequence length="368" mass="43046">MMKVMHLNSYYATGIFYKNLYDEQVKRGIDIDVFVSTSTPANYDLGKYTTVSRNHYKFDRYLFHLKHFKIYKDIKKQYKMSDYAVVHAHSLFSNGYIAMKIKRDFGVPYIVAVRDTDINPFFKYMIYLRKLGINILKEAAKIIFLSTSYRDEVIEKYIPDKLKNDVLRKCEIIPNGVDAFWLENQGAPKILPNNKRLHLLYVGQINKRKNIISTIKAIKILQSQGFDVEFTIVGKIQNEKVYNQFKGEAFLKYISQTSKEELIKIYRDHDIFVMPSISETFGLVYPEAMSQGLPVIYTRKQGFDGQFTDGEVGFAVNCFDSKEIAEKIIKITTIYNDLSKNSLLKFPKFCWQDIEQEYLKIYDAIQSK</sequence>
<protein>
    <submittedName>
        <fullName evidence="3">Glycosyltransferase</fullName>
    </submittedName>
</protein>
<dbReference type="AlphaFoldDB" id="A0A923KQ77"/>
<dbReference type="OrthoDB" id="9802525at2"/>
<dbReference type="InterPro" id="IPR028098">
    <property type="entry name" value="Glyco_trans_4-like_N"/>
</dbReference>
<evidence type="ECO:0000259" key="2">
    <source>
        <dbReference type="Pfam" id="PF13439"/>
    </source>
</evidence>
<reference evidence="3" key="2">
    <citation type="submission" date="2020-10" db="EMBL/GenBank/DDBJ databases">
        <title>Comparative genomics of the Acetobacterium genus.</title>
        <authorList>
            <person name="Marshall C."/>
            <person name="May H."/>
            <person name="Norman S."/>
        </authorList>
    </citation>
    <scope>NUCLEOTIDE SEQUENCE</scope>
    <source>
        <strain evidence="3">DER-2019</strain>
    </source>
</reference>
<dbReference type="CDD" id="cd03801">
    <property type="entry name" value="GT4_PimA-like"/>
    <property type="match status" value="1"/>
</dbReference>
<dbReference type="InterPro" id="IPR001296">
    <property type="entry name" value="Glyco_trans_1"/>
</dbReference>
<feature type="domain" description="Glycosyltransferase subfamily 4-like N-terminal" evidence="2">
    <location>
        <begin position="18"/>
        <end position="178"/>
    </location>
</feature>